<organism evidence="3 4">
    <name type="scientific">Riccia sorocarpa</name>
    <dbReference type="NCBI Taxonomy" id="122646"/>
    <lineage>
        <taxon>Eukaryota</taxon>
        <taxon>Viridiplantae</taxon>
        <taxon>Streptophyta</taxon>
        <taxon>Embryophyta</taxon>
        <taxon>Marchantiophyta</taxon>
        <taxon>Marchantiopsida</taxon>
        <taxon>Marchantiidae</taxon>
        <taxon>Marchantiales</taxon>
        <taxon>Ricciaceae</taxon>
        <taxon>Riccia</taxon>
    </lineage>
</organism>
<dbReference type="InterPro" id="IPR021298">
    <property type="entry name" value="CFAP298"/>
</dbReference>
<proteinExistence type="inferred from homology"/>
<reference evidence="3 4" key="1">
    <citation type="submission" date="2024-09" db="EMBL/GenBank/DDBJ databases">
        <title>Chromosome-scale assembly of Riccia sorocarpa.</title>
        <authorList>
            <person name="Paukszto L."/>
        </authorList>
    </citation>
    <scope>NUCLEOTIDE SEQUENCE [LARGE SCALE GENOMIC DNA]</scope>
    <source>
        <strain evidence="3">LP-2024</strain>
        <tissue evidence="3">Aerial parts of the thallus</tissue>
    </source>
</reference>
<dbReference type="PANTHER" id="PTHR13238">
    <property type="entry name" value="PROTEIN C21ORF59"/>
    <property type="match status" value="1"/>
</dbReference>
<comment type="caution">
    <text evidence="3">The sequence shown here is derived from an EMBL/GenBank/DDBJ whole genome shotgun (WGS) entry which is preliminary data.</text>
</comment>
<gene>
    <name evidence="3" type="ORF">R1sor_023296</name>
</gene>
<feature type="region of interest" description="Disordered" evidence="2">
    <location>
        <begin position="55"/>
        <end position="99"/>
    </location>
</feature>
<dbReference type="EMBL" id="JBJQOH010000007">
    <property type="protein sequence ID" value="KAL3680340.1"/>
    <property type="molecule type" value="Genomic_DNA"/>
</dbReference>
<sequence>MVILHVKQSDEQQFLYDCAGSRYVDEVIRDIVLICNLLKKIKHLKEQGELLASYGPAKDPAIEDDDSDDEVEKPQCSSSVKPRGPFYTRDPSGKRTGEACDPEIAEKLTQALAEMEARASKTQVEDKISLTVSRLKESIDLVRGAVMICYPMGLPQYDPVQQELNGAYMGKDALDPDATTMWWAGKEFMRDLKVSDHVGKNEKTKVIVKLQSKGQGAPAREPPVDAETQKAMMAWYYRRQEEEKHLSVDEDDAYANSEWANPRALKSALHRMPNVALR</sequence>
<dbReference type="PANTHER" id="PTHR13238:SF0">
    <property type="entry name" value="CILIA- AND FLAGELLA-ASSOCIATED PROTEIN 298"/>
    <property type="match status" value="1"/>
</dbReference>
<dbReference type="AlphaFoldDB" id="A0ABD3GM87"/>
<accession>A0ABD3GM87</accession>
<evidence type="ECO:0000256" key="2">
    <source>
        <dbReference type="SAM" id="MobiDB-lite"/>
    </source>
</evidence>
<protein>
    <submittedName>
        <fullName evidence="3">Uncharacterized protein</fullName>
    </submittedName>
</protein>
<evidence type="ECO:0000313" key="4">
    <source>
        <dbReference type="Proteomes" id="UP001633002"/>
    </source>
</evidence>
<keyword evidence="4" id="KW-1185">Reference proteome</keyword>
<evidence type="ECO:0000256" key="1">
    <source>
        <dbReference type="ARBA" id="ARBA00009619"/>
    </source>
</evidence>
<name>A0ABD3GM87_9MARC</name>
<evidence type="ECO:0000313" key="3">
    <source>
        <dbReference type="EMBL" id="KAL3680340.1"/>
    </source>
</evidence>
<dbReference type="Proteomes" id="UP001633002">
    <property type="component" value="Unassembled WGS sequence"/>
</dbReference>
<dbReference type="Pfam" id="PF11069">
    <property type="entry name" value="CFAP298"/>
    <property type="match status" value="1"/>
</dbReference>
<feature type="compositionally biased region" description="Acidic residues" evidence="2">
    <location>
        <begin position="62"/>
        <end position="71"/>
    </location>
</feature>
<comment type="similarity">
    <text evidence="1">Belongs to the CFAP298 family.</text>
</comment>